<dbReference type="EnsemblMetazoa" id="ACUA000650-RA">
    <property type="protein sequence ID" value="ACUA000650-PA"/>
    <property type="gene ID" value="ACUA000650"/>
</dbReference>
<evidence type="ECO:0000313" key="2">
    <source>
        <dbReference type="EnsemblMetazoa" id="ACUA000650-PA"/>
    </source>
</evidence>
<reference evidence="3" key="1">
    <citation type="submission" date="2013-09" db="EMBL/GenBank/DDBJ databases">
        <title>The Genome Sequence of Anopheles culicifacies species A.</title>
        <authorList>
            <consortium name="The Broad Institute Genomics Platform"/>
            <person name="Neafsey D.E."/>
            <person name="Besansky N."/>
            <person name="Howell P."/>
            <person name="Walton C."/>
            <person name="Young S.K."/>
            <person name="Zeng Q."/>
            <person name="Gargeya S."/>
            <person name="Fitzgerald M."/>
            <person name="Haas B."/>
            <person name="Abouelleil A."/>
            <person name="Allen A.W."/>
            <person name="Alvarado L."/>
            <person name="Arachchi H.M."/>
            <person name="Berlin A.M."/>
            <person name="Chapman S.B."/>
            <person name="Gainer-Dewar J."/>
            <person name="Goldberg J."/>
            <person name="Griggs A."/>
            <person name="Gujja S."/>
            <person name="Hansen M."/>
            <person name="Howarth C."/>
            <person name="Imamovic A."/>
            <person name="Ireland A."/>
            <person name="Larimer J."/>
            <person name="McCowan C."/>
            <person name="Murphy C."/>
            <person name="Pearson M."/>
            <person name="Poon T.W."/>
            <person name="Priest M."/>
            <person name="Roberts A."/>
            <person name="Saif S."/>
            <person name="Shea T."/>
            <person name="Sisk P."/>
            <person name="Sykes S."/>
            <person name="Wortman J."/>
            <person name="Nusbaum C."/>
            <person name="Birren B."/>
        </authorList>
    </citation>
    <scope>NUCLEOTIDE SEQUENCE [LARGE SCALE GENOMIC DNA]</scope>
    <source>
        <strain evidence="3">A-37</strain>
    </source>
</reference>
<proteinExistence type="predicted"/>
<accession>A0A182LS69</accession>
<feature type="chain" id="PRO_5008127505" evidence="1">
    <location>
        <begin position="27"/>
        <end position="115"/>
    </location>
</feature>
<evidence type="ECO:0000256" key="1">
    <source>
        <dbReference type="SAM" id="SignalP"/>
    </source>
</evidence>
<evidence type="ECO:0000313" key="3">
    <source>
        <dbReference type="Proteomes" id="UP000075883"/>
    </source>
</evidence>
<feature type="signal peptide" evidence="1">
    <location>
        <begin position="1"/>
        <end position="26"/>
    </location>
</feature>
<sequence>MAKHRQFDSRFNALTVVILLLPVYSAKLPESSFENSDTISQSTSGFGYEMLSSKLDAMQASIVQLQQITERHNKCTELESSISTVLNRLETIEKELKDLIHSFPDRELEPRSVSG</sequence>
<name>A0A182LS69_9DIPT</name>
<dbReference type="Proteomes" id="UP000075883">
    <property type="component" value="Unassembled WGS sequence"/>
</dbReference>
<keyword evidence="3" id="KW-1185">Reference proteome</keyword>
<dbReference type="AlphaFoldDB" id="A0A182LS69"/>
<keyword evidence="1" id="KW-0732">Signal</keyword>
<protein>
    <submittedName>
        <fullName evidence="2">Uncharacterized protein</fullName>
    </submittedName>
</protein>
<dbReference type="EMBL" id="AXCM01019007">
    <property type="status" value="NOT_ANNOTATED_CDS"/>
    <property type="molecule type" value="Genomic_DNA"/>
</dbReference>
<reference evidence="2" key="2">
    <citation type="submission" date="2020-05" db="UniProtKB">
        <authorList>
            <consortium name="EnsemblMetazoa"/>
        </authorList>
    </citation>
    <scope>IDENTIFICATION</scope>
    <source>
        <strain evidence="2">A-37</strain>
    </source>
</reference>
<organism evidence="2 3">
    <name type="scientific">Anopheles culicifacies</name>
    <dbReference type="NCBI Taxonomy" id="139723"/>
    <lineage>
        <taxon>Eukaryota</taxon>
        <taxon>Metazoa</taxon>
        <taxon>Ecdysozoa</taxon>
        <taxon>Arthropoda</taxon>
        <taxon>Hexapoda</taxon>
        <taxon>Insecta</taxon>
        <taxon>Pterygota</taxon>
        <taxon>Neoptera</taxon>
        <taxon>Endopterygota</taxon>
        <taxon>Diptera</taxon>
        <taxon>Nematocera</taxon>
        <taxon>Culicoidea</taxon>
        <taxon>Culicidae</taxon>
        <taxon>Anophelinae</taxon>
        <taxon>Anopheles</taxon>
        <taxon>culicifacies species complex</taxon>
    </lineage>
</organism>
<dbReference type="VEuPathDB" id="VectorBase:ACUA000650"/>